<keyword evidence="4" id="KW-1185">Reference proteome</keyword>
<dbReference type="PANTHER" id="PTHR43142:SF3">
    <property type="entry name" value="PUTATIVE (AFU_ORTHOLOGUE AFUA_3G09070)-RELATED"/>
    <property type="match status" value="1"/>
</dbReference>
<sequence>MPFVKSLLLLPFAVCLGHAGLLPRQNDQSAQNAATSLKLLYQNNLNASDDNNHVSFILTDPTSQNAASQACAGIGQSLLTAATAQNFSGDLALSLNYESFAGRTSPDQQFWIDGASIAVSNQSFTVEQQKLSGSQLPALCSNNANASEPQNSTATPSNSLSLQAGTNTYQGYFNKKSFRFLGIRYAEQPPGFEHSQLYRAENEVINATSYGDQCLQSGGGSEDCFFLNIQTPYVPKAGSQANLRPVMFWIHGGGFTGGTGADPLSDRSNLASREDIVVVTINYRLSALGFLAIPGTNITGNYGIGDQVTALQ</sequence>
<dbReference type="SUPFAM" id="SSF53474">
    <property type="entry name" value="alpha/beta-Hydrolases"/>
    <property type="match status" value="1"/>
</dbReference>
<proteinExistence type="predicted"/>
<dbReference type="PANTHER" id="PTHR43142">
    <property type="entry name" value="CARBOXYLIC ESTER HYDROLASE"/>
    <property type="match status" value="1"/>
</dbReference>
<dbReference type="Gene3D" id="3.40.50.1820">
    <property type="entry name" value="alpha/beta hydrolase"/>
    <property type="match status" value="1"/>
</dbReference>
<comment type="caution">
    <text evidence="3">The sequence shown here is derived from an EMBL/GenBank/DDBJ whole genome shotgun (WGS) entry which is preliminary data.</text>
</comment>
<accession>A0ABR0KMZ8</accession>
<organism evidence="3 4">
    <name type="scientific">Lithohypha guttulata</name>
    <dbReference type="NCBI Taxonomy" id="1690604"/>
    <lineage>
        <taxon>Eukaryota</taxon>
        <taxon>Fungi</taxon>
        <taxon>Dikarya</taxon>
        <taxon>Ascomycota</taxon>
        <taxon>Pezizomycotina</taxon>
        <taxon>Eurotiomycetes</taxon>
        <taxon>Chaetothyriomycetidae</taxon>
        <taxon>Chaetothyriales</taxon>
        <taxon>Trichomeriaceae</taxon>
        <taxon>Lithohypha</taxon>
    </lineage>
</organism>
<evidence type="ECO:0000313" key="4">
    <source>
        <dbReference type="Proteomes" id="UP001345013"/>
    </source>
</evidence>
<evidence type="ECO:0000256" key="1">
    <source>
        <dbReference type="SAM" id="SignalP"/>
    </source>
</evidence>
<evidence type="ECO:0000259" key="2">
    <source>
        <dbReference type="Pfam" id="PF00135"/>
    </source>
</evidence>
<dbReference type="Pfam" id="PF00135">
    <property type="entry name" value="COesterase"/>
    <property type="match status" value="1"/>
</dbReference>
<gene>
    <name evidence="3" type="ORF">LTR24_000801</name>
</gene>
<dbReference type="Proteomes" id="UP001345013">
    <property type="component" value="Unassembled WGS sequence"/>
</dbReference>
<dbReference type="InterPro" id="IPR029058">
    <property type="entry name" value="AB_hydrolase_fold"/>
</dbReference>
<name>A0ABR0KMZ8_9EURO</name>
<protein>
    <recommendedName>
        <fullName evidence="2">Carboxylesterase type B domain-containing protein</fullName>
    </recommendedName>
</protein>
<feature type="signal peptide" evidence="1">
    <location>
        <begin position="1"/>
        <end position="19"/>
    </location>
</feature>
<dbReference type="EMBL" id="JAVRRG010000005">
    <property type="protein sequence ID" value="KAK5100953.1"/>
    <property type="molecule type" value="Genomic_DNA"/>
</dbReference>
<reference evidence="3 4" key="1">
    <citation type="submission" date="2023-08" db="EMBL/GenBank/DDBJ databases">
        <title>Black Yeasts Isolated from many extreme environments.</title>
        <authorList>
            <person name="Coleine C."/>
            <person name="Stajich J.E."/>
            <person name="Selbmann L."/>
        </authorList>
    </citation>
    <scope>NUCLEOTIDE SEQUENCE [LARGE SCALE GENOMIC DNA]</scope>
    <source>
        <strain evidence="3 4">CCFEE 5885</strain>
    </source>
</reference>
<dbReference type="InterPro" id="IPR002018">
    <property type="entry name" value="CarbesteraseB"/>
</dbReference>
<evidence type="ECO:0000313" key="3">
    <source>
        <dbReference type="EMBL" id="KAK5100953.1"/>
    </source>
</evidence>
<feature type="chain" id="PRO_5046852439" description="Carboxylesterase type B domain-containing protein" evidence="1">
    <location>
        <begin position="20"/>
        <end position="312"/>
    </location>
</feature>
<feature type="domain" description="Carboxylesterase type B" evidence="2">
    <location>
        <begin position="177"/>
        <end position="312"/>
    </location>
</feature>
<keyword evidence="1" id="KW-0732">Signal</keyword>